<keyword evidence="1" id="KW-1133">Transmembrane helix</keyword>
<dbReference type="Proteomes" id="UP000034603">
    <property type="component" value="Unassembled WGS sequence"/>
</dbReference>
<gene>
    <name evidence="2" type="ORF">US62_C0033G0007</name>
</gene>
<keyword evidence="1" id="KW-0812">Transmembrane</keyword>
<feature type="transmembrane region" description="Helical" evidence="1">
    <location>
        <begin position="12"/>
        <end position="28"/>
    </location>
</feature>
<accession>A0A0G0HPK1</accession>
<dbReference type="AlphaFoldDB" id="A0A0G0HPK1"/>
<organism evidence="2 3">
    <name type="scientific">Candidatus Woesebacteria bacterium GW2011_GWA1_37_8</name>
    <dbReference type="NCBI Taxonomy" id="1618546"/>
    <lineage>
        <taxon>Bacteria</taxon>
        <taxon>Candidatus Woeseibacteriota</taxon>
    </lineage>
</organism>
<sequence length="198" mass="22752">MKDKKYKKINLTKLPAVATVVIVILFIYKNSGSIVEKLKNTKQSSQTNENTSTTADIKEPTLDLTQWKEFNNTDYRFTLRIPPLLLSRQLENQTDYLLFVKFEENRYSKDKGVALGVTKRTRDEEVTKVKGEISEIAKIEPKVNKIKVDNLDAVRLDYGQVEGFEEKSIVVVSNEKFTVSISTTPNQIENIISSFKYY</sequence>
<comment type="caution">
    <text evidence="2">The sequence shown here is derived from an EMBL/GenBank/DDBJ whole genome shotgun (WGS) entry which is preliminary data.</text>
</comment>
<keyword evidence="1" id="KW-0472">Membrane</keyword>
<proteinExistence type="predicted"/>
<dbReference type="EMBL" id="LBTR01000033">
    <property type="protein sequence ID" value="KKQ44097.1"/>
    <property type="molecule type" value="Genomic_DNA"/>
</dbReference>
<protein>
    <submittedName>
        <fullName evidence="2">Uncharacterized protein</fullName>
    </submittedName>
</protein>
<evidence type="ECO:0000313" key="3">
    <source>
        <dbReference type="Proteomes" id="UP000034603"/>
    </source>
</evidence>
<reference evidence="2 3" key="1">
    <citation type="journal article" date="2015" name="Nature">
        <title>rRNA introns, odd ribosomes, and small enigmatic genomes across a large radiation of phyla.</title>
        <authorList>
            <person name="Brown C.T."/>
            <person name="Hug L.A."/>
            <person name="Thomas B.C."/>
            <person name="Sharon I."/>
            <person name="Castelle C.J."/>
            <person name="Singh A."/>
            <person name="Wilkins M.J."/>
            <person name="Williams K.H."/>
            <person name="Banfield J.F."/>
        </authorList>
    </citation>
    <scope>NUCLEOTIDE SEQUENCE [LARGE SCALE GENOMIC DNA]</scope>
</reference>
<name>A0A0G0HPK1_9BACT</name>
<evidence type="ECO:0000313" key="2">
    <source>
        <dbReference type="EMBL" id="KKQ44097.1"/>
    </source>
</evidence>
<evidence type="ECO:0000256" key="1">
    <source>
        <dbReference type="SAM" id="Phobius"/>
    </source>
</evidence>